<accession>A0ABQ1CY76</accession>
<feature type="domain" description="Thymidylate kinase-like" evidence="1">
    <location>
        <begin position="22"/>
        <end position="195"/>
    </location>
</feature>
<evidence type="ECO:0000313" key="2">
    <source>
        <dbReference type="EMBL" id="GFH75168.1"/>
    </source>
</evidence>
<proteinExistence type="predicted"/>
<dbReference type="SUPFAM" id="SSF52540">
    <property type="entry name" value="P-loop containing nucleoside triphosphate hydrolases"/>
    <property type="match status" value="1"/>
</dbReference>
<dbReference type="EMBL" id="BLLN01000006">
    <property type="protein sequence ID" value="GFH75168.1"/>
    <property type="molecule type" value="Genomic_DNA"/>
</dbReference>
<dbReference type="InterPro" id="IPR027417">
    <property type="entry name" value="P-loop_NTPase"/>
</dbReference>
<dbReference type="Proteomes" id="UP000472710">
    <property type="component" value="Unassembled WGS sequence"/>
</dbReference>
<sequence length="211" mass="23126">MNSIGTPYLPTQNDGNGPFIVLEGVSGIGKTTLAAVLRDRLSATTLHTLPAPHNGWSVTVNAVLRPLPQFAFYLSGLLHASDLIRQARTLGPVVADRYVSSVTACHAAVHQVPIEAVVERLLPFREYLVNPTRTFYLTCTEQRLRERLTTKQDIKADDHELLSVPGRLTSLLANFERVAAQDTSAVCLDTSEATPEDLVDIILSHLEHPRA</sequence>
<dbReference type="Pfam" id="PF02223">
    <property type="entry name" value="Thymidylate_kin"/>
    <property type="match status" value="1"/>
</dbReference>
<protein>
    <recommendedName>
        <fullName evidence="1">Thymidylate kinase-like domain-containing protein</fullName>
    </recommendedName>
</protein>
<name>A0ABQ1CY76_STRDI</name>
<reference evidence="2 3" key="1">
    <citation type="submission" date="2020-02" db="EMBL/GenBank/DDBJ databases">
        <title>Whole genome shotgun sequence of Streptomyces diastaticus subsp. diastaticus NBRC 13412.</title>
        <authorList>
            <person name="Ichikawa N."/>
            <person name="Komaki H."/>
            <person name="Tamura T."/>
        </authorList>
    </citation>
    <scope>NUCLEOTIDE SEQUENCE [LARGE SCALE GENOMIC DNA]</scope>
    <source>
        <strain evidence="2 3">NBRC 13412</strain>
    </source>
</reference>
<dbReference type="RefSeq" id="WP_189500772.1">
    <property type="nucleotide sequence ID" value="NZ_BLLN01000006.1"/>
</dbReference>
<evidence type="ECO:0000313" key="3">
    <source>
        <dbReference type="Proteomes" id="UP000472710"/>
    </source>
</evidence>
<dbReference type="InterPro" id="IPR039430">
    <property type="entry name" value="Thymidylate_kin-like_dom"/>
</dbReference>
<organism evidence="2 3">
    <name type="scientific">Streptomyces diastaticus subsp. diastaticus</name>
    <dbReference type="NCBI Taxonomy" id="68040"/>
    <lineage>
        <taxon>Bacteria</taxon>
        <taxon>Bacillati</taxon>
        <taxon>Actinomycetota</taxon>
        <taxon>Actinomycetes</taxon>
        <taxon>Kitasatosporales</taxon>
        <taxon>Streptomycetaceae</taxon>
        <taxon>Streptomyces</taxon>
        <taxon>Streptomyces diastaticus group</taxon>
    </lineage>
</organism>
<keyword evidence="3" id="KW-1185">Reference proteome</keyword>
<dbReference type="GeneID" id="95073467"/>
<dbReference type="Gene3D" id="3.40.50.300">
    <property type="entry name" value="P-loop containing nucleotide triphosphate hydrolases"/>
    <property type="match status" value="1"/>
</dbReference>
<gene>
    <name evidence="2" type="ORF">Sdia_59360</name>
</gene>
<comment type="caution">
    <text evidence="2">The sequence shown here is derived from an EMBL/GenBank/DDBJ whole genome shotgun (WGS) entry which is preliminary data.</text>
</comment>
<evidence type="ECO:0000259" key="1">
    <source>
        <dbReference type="Pfam" id="PF02223"/>
    </source>
</evidence>